<comment type="catalytic activity">
    <reaction evidence="7">
        <text>O-phospho-L-seryl-[protein] + H2O = L-seryl-[protein] + phosphate</text>
        <dbReference type="Rhea" id="RHEA:20629"/>
        <dbReference type="Rhea" id="RHEA-COMP:9863"/>
        <dbReference type="Rhea" id="RHEA-COMP:11604"/>
        <dbReference type="ChEBI" id="CHEBI:15377"/>
        <dbReference type="ChEBI" id="CHEBI:29999"/>
        <dbReference type="ChEBI" id="CHEBI:43474"/>
        <dbReference type="ChEBI" id="CHEBI:83421"/>
        <dbReference type="EC" id="3.1.3.16"/>
    </reaction>
</comment>
<dbReference type="RefSeq" id="XP_008854898.1">
    <property type="nucleotide sequence ID" value="XM_008856676.1"/>
</dbReference>
<keyword evidence="4" id="KW-0378">Hydrolase</keyword>
<dbReference type="FunFam" id="3.60.21.10:FF:000071">
    <property type="entry name" value="Serine/threonine-protein phosphatase"/>
    <property type="match status" value="1"/>
</dbReference>
<keyword evidence="6" id="KW-0464">Manganese</keyword>
<dbReference type="OMA" id="SIFICRG"/>
<dbReference type="EMBL" id="JH925288">
    <property type="protein sequence ID" value="EKE42765.1"/>
    <property type="molecule type" value="Genomic_DNA"/>
</dbReference>
<sequence>MSRAMLVPITSIVPNIDLLIIELFKARTSKELTRIITGDIIYYLCQKVRNEMMSEPVLLNLVVTNKIVILGDLHGQYFDLIRHFQNNGIPPDITYLFLGDYVDRGKFGIEVLCLLYALKVKYPTSIFICRGDHECARINRRNLFYHECIYKYGTLHIWNAFVSTFNVMPFAAIINNKIFCVHGGISPLLRYVTQLRRIERPVDIPKEGLLRDLLWSDFDVEQVGFAHNERREVSFVFGVKELNQFLDDNNLEYIIRGHEVVKEGFLVEGRCVTVFSACQYAGIFDNKGATVCIDSDLTISFKVISPY</sequence>
<protein>
    <recommendedName>
        <fullName evidence="2">protein-serine/threonine phosphatase</fullName>
        <ecNumber evidence="2">3.1.3.16</ecNumber>
    </recommendedName>
</protein>
<evidence type="ECO:0000259" key="9">
    <source>
        <dbReference type="SMART" id="SM00156"/>
    </source>
</evidence>
<dbReference type="InterPro" id="IPR006186">
    <property type="entry name" value="Ser/Thr-sp_prot-phosphatase"/>
</dbReference>
<dbReference type="AlphaFoldDB" id="K2I1U5"/>
<feature type="domain" description="Serine/threonine specific protein phosphatases" evidence="9">
    <location>
        <begin position="36"/>
        <end position="306"/>
    </location>
</feature>
<dbReference type="Gene3D" id="3.60.21.10">
    <property type="match status" value="1"/>
</dbReference>
<gene>
    <name evidence="10" type="ORF">ENU1_011000</name>
</gene>
<evidence type="ECO:0000256" key="8">
    <source>
        <dbReference type="ARBA" id="ARBA00048336"/>
    </source>
</evidence>
<dbReference type="InterPro" id="IPR029052">
    <property type="entry name" value="Metallo-depent_PP-like"/>
</dbReference>
<evidence type="ECO:0000256" key="4">
    <source>
        <dbReference type="ARBA" id="ARBA00022801"/>
    </source>
</evidence>
<dbReference type="InterPro" id="IPR004843">
    <property type="entry name" value="Calcineurin-like_PHP"/>
</dbReference>
<name>K2I1U5_ENTNP</name>
<evidence type="ECO:0000256" key="2">
    <source>
        <dbReference type="ARBA" id="ARBA00013081"/>
    </source>
</evidence>
<dbReference type="GO" id="GO:0004722">
    <property type="term" value="F:protein serine/threonine phosphatase activity"/>
    <property type="evidence" value="ECO:0007669"/>
    <property type="project" value="UniProtKB-EC"/>
</dbReference>
<evidence type="ECO:0000313" key="10">
    <source>
        <dbReference type="EMBL" id="EKE42765.1"/>
    </source>
</evidence>
<dbReference type="EC" id="3.1.3.16" evidence="2"/>
<dbReference type="SMART" id="SM00156">
    <property type="entry name" value="PP2Ac"/>
    <property type="match status" value="1"/>
</dbReference>
<dbReference type="SUPFAM" id="SSF56300">
    <property type="entry name" value="Metallo-dependent phosphatases"/>
    <property type="match status" value="1"/>
</dbReference>
<keyword evidence="3" id="KW-0479">Metal-binding</keyword>
<evidence type="ECO:0000256" key="7">
    <source>
        <dbReference type="ARBA" id="ARBA00047761"/>
    </source>
</evidence>
<dbReference type="GO" id="GO:0005737">
    <property type="term" value="C:cytoplasm"/>
    <property type="evidence" value="ECO:0007669"/>
    <property type="project" value="TreeGrafter"/>
</dbReference>
<evidence type="ECO:0000256" key="3">
    <source>
        <dbReference type="ARBA" id="ARBA00022723"/>
    </source>
</evidence>
<dbReference type="PANTHER" id="PTHR11668">
    <property type="entry name" value="SERINE/THREONINE PROTEIN PHOSPHATASE"/>
    <property type="match status" value="1"/>
</dbReference>
<keyword evidence="5" id="KW-0904">Protein phosphatase</keyword>
<dbReference type="PANTHER" id="PTHR11668:SF300">
    <property type="entry name" value="SERINE_THREONINE-PROTEIN PHOSPHATASE"/>
    <property type="match status" value="1"/>
</dbReference>
<reference evidence="10 11" key="1">
    <citation type="submission" date="2011-11" db="EMBL/GenBank/DDBJ databases">
        <authorList>
            <person name="Hannick L."/>
            <person name="Karamycheva S."/>
            <person name="Lorenzi H."/>
            <person name="Caler E."/>
        </authorList>
    </citation>
    <scope>NUCLEOTIDE SEQUENCE [LARGE SCALE GENOMIC DNA]</scope>
    <source>
        <strain evidence="10 11">P19</strain>
    </source>
</reference>
<organism evidence="10 11">
    <name type="scientific">Entamoeba nuttalli (strain P19)</name>
    <name type="common">Amoeba</name>
    <dbReference type="NCBI Taxonomy" id="1076696"/>
    <lineage>
        <taxon>Eukaryota</taxon>
        <taxon>Amoebozoa</taxon>
        <taxon>Evosea</taxon>
        <taxon>Archamoebae</taxon>
        <taxon>Mastigamoebida</taxon>
        <taxon>Entamoebidae</taxon>
        <taxon>Entamoeba</taxon>
    </lineage>
</organism>
<accession>K2I1U5</accession>
<evidence type="ECO:0000256" key="6">
    <source>
        <dbReference type="ARBA" id="ARBA00023211"/>
    </source>
</evidence>
<proteinExistence type="predicted"/>
<dbReference type="Proteomes" id="UP000006769">
    <property type="component" value="Unassembled WGS sequence"/>
</dbReference>
<dbReference type="OrthoDB" id="1930084at2759"/>
<dbReference type="InterPro" id="IPR050341">
    <property type="entry name" value="PP1_catalytic_subunit"/>
</dbReference>
<comment type="cofactor">
    <cofactor evidence="1">
        <name>Mn(2+)</name>
        <dbReference type="ChEBI" id="CHEBI:29035"/>
    </cofactor>
</comment>
<dbReference type="PRINTS" id="PR00114">
    <property type="entry name" value="STPHPHTASE"/>
</dbReference>
<evidence type="ECO:0000256" key="1">
    <source>
        <dbReference type="ARBA" id="ARBA00001936"/>
    </source>
</evidence>
<evidence type="ECO:0000313" key="11">
    <source>
        <dbReference type="Proteomes" id="UP000006769"/>
    </source>
</evidence>
<dbReference type="GeneID" id="20071071"/>
<dbReference type="Pfam" id="PF00149">
    <property type="entry name" value="Metallophos"/>
    <property type="match status" value="1"/>
</dbReference>
<evidence type="ECO:0000256" key="5">
    <source>
        <dbReference type="ARBA" id="ARBA00022912"/>
    </source>
</evidence>
<comment type="catalytic activity">
    <reaction evidence="8">
        <text>O-phospho-L-threonyl-[protein] + H2O = L-threonyl-[protein] + phosphate</text>
        <dbReference type="Rhea" id="RHEA:47004"/>
        <dbReference type="Rhea" id="RHEA-COMP:11060"/>
        <dbReference type="Rhea" id="RHEA-COMP:11605"/>
        <dbReference type="ChEBI" id="CHEBI:15377"/>
        <dbReference type="ChEBI" id="CHEBI:30013"/>
        <dbReference type="ChEBI" id="CHEBI:43474"/>
        <dbReference type="ChEBI" id="CHEBI:61977"/>
        <dbReference type="EC" id="3.1.3.16"/>
    </reaction>
</comment>
<dbReference type="GO" id="GO:0005634">
    <property type="term" value="C:nucleus"/>
    <property type="evidence" value="ECO:0007669"/>
    <property type="project" value="TreeGrafter"/>
</dbReference>
<dbReference type="VEuPathDB" id="AmoebaDB:ENU1_011000"/>
<dbReference type="GO" id="GO:0046872">
    <property type="term" value="F:metal ion binding"/>
    <property type="evidence" value="ECO:0007669"/>
    <property type="project" value="UniProtKB-KW"/>
</dbReference>